<evidence type="ECO:0000313" key="4">
    <source>
        <dbReference type="EMBL" id="EYR63190.1"/>
    </source>
</evidence>
<dbReference type="SUPFAM" id="SSF53474">
    <property type="entry name" value="alpha/beta-Hydrolases"/>
    <property type="match status" value="1"/>
</dbReference>
<name>A0A021VT09_9CELL</name>
<dbReference type="InterPro" id="IPR000073">
    <property type="entry name" value="AB_hydrolase_1"/>
</dbReference>
<dbReference type="Gene3D" id="3.40.50.1820">
    <property type="entry name" value="alpha/beta hydrolase"/>
    <property type="match status" value="1"/>
</dbReference>
<feature type="non-terminal residue" evidence="4">
    <location>
        <position position="1"/>
    </location>
</feature>
<dbReference type="RefSeq" id="WP_052022945.1">
    <property type="nucleotide sequence ID" value="NZ_AXCW01000117.1"/>
</dbReference>
<reference evidence="4 5" key="1">
    <citation type="submission" date="2014-01" db="EMBL/GenBank/DDBJ databases">
        <title>Actinotalea ferrariae CF5-4.</title>
        <authorList>
            <person name="Chen F."/>
            <person name="Li Y."/>
            <person name="Wang G."/>
        </authorList>
    </citation>
    <scope>NUCLEOTIDE SEQUENCE [LARGE SCALE GENOMIC DNA]</scope>
    <source>
        <strain evidence="4 5">CF5-4</strain>
    </source>
</reference>
<dbReference type="PANTHER" id="PTHR43798:SF33">
    <property type="entry name" value="HYDROLASE, PUTATIVE (AFU_ORTHOLOGUE AFUA_2G14860)-RELATED"/>
    <property type="match status" value="1"/>
</dbReference>
<dbReference type="Pfam" id="PF00561">
    <property type="entry name" value="Abhydrolase_1"/>
    <property type="match status" value="1"/>
</dbReference>
<organism evidence="4 5">
    <name type="scientific">Actinotalea ferrariae CF5-4</name>
    <dbReference type="NCBI Taxonomy" id="948458"/>
    <lineage>
        <taxon>Bacteria</taxon>
        <taxon>Bacillati</taxon>
        <taxon>Actinomycetota</taxon>
        <taxon>Actinomycetes</taxon>
        <taxon>Micrococcales</taxon>
        <taxon>Cellulomonadaceae</taxon>
        <taxon>Actinotalea</taxon>
    </lineage>
</organism>
<dbReference type="OrthoDB" id="8680283at2"/>
<accession>A0A021VT09</accession>
<feature type="domain" description="AB hydrolase-1" evidence="3">
    <location>
        <begin position="72"/>
        <end position="190"/>
    </location>
</feature>
<dbReference type="InterPro" id="IPR050266">
    <property type="entry name" value="AB_hydrolase_sf"/>
</dbReference>
<evidence type="ECO:0000256" key="1">
    <source>
        <dbReference type="ARBA" id="ARBA00010088"/>
    </source>
</evidence>
<evidence type="ECO:0000256" key="2">
    <source>
        <dbReference type="ARBA" id="ARBA00022801"/>
    </source>
</evidence>
<comment type="similarity">
    <text evidence="1">Belongs to the peptidase S33 family.</text>
</comment>
<dbReference type="GO" id="GO:0016020">
    <property type="term" value="C:membrane"/>
    <property type="evidence" value="ECO:0007669"/>
    <property type="project" value="TreeGrafter"/>
</dbReference>
<gene>
    <name evidence="4" type="ORF">N866_02380</name>
</gene>
<proteinExistence type="inferred from homology"/>
<keyword evidence="5" id="KW-1185">Reference proteome</keyword>
<dbReference type="InterPro" id="IPR029058">
    <property type="entry name" value="AB_hydrolase_fold"/>
</dbReference>
<dbReference type="InterPro" id="IPR002410">
    <property type="entry name" value="Peptidase_S33"/>
</dbReference>
<dbReference type="PRINTS" id="PR00793">
    <property type="entry name" value="PROAMNOPTASE"/>
</dbReference>
<keyword evidence="2" id="KW-0378">Hydrolase</keyword>
<dbReference type="AlphaFoldDB" id="A0A021VT09"/>
<dbReference type="GO" id="GO:0006508">
    <property type="term" value="P:proteolysis"/>
    <property type="evidence" value="ECO:0007669"/>
    <property type="project" value="InterPro"/>
</dbReference>
<dbReference type="EMBL" id="AXCW01000117">
    <property type="protein sequence ID" value="EYR63190.1"/>
    <property type="molecule type" value="Genomic_DNA"/>
</dbReference>
<sequence length="366" mass="39240">RRVGRALRRSGLVAGTGVVVLLVAGLARPASTEPVVGRDGEPVAGGVAELVTLPIGGHDQGVMIRGADVDAPVLLFLEGGPGGTALGSMRYAGEALEESFVVVTWDQRGTGRSADQREPEETFTLDQMLADAIELTEHLCDRFDEDGVYVVGSSWGSTLGVLLAQERPDLVRAYVGVGQMVSQARTDEIMYADTLAWARESGDDGLVDQLLAVGPPPYDDALIYPSMLTGNPQWQQYPTGADHDGRSGYPLNLLVDEYSLTEQLRSAAGLIDTFALLYPQLEGIDFRDQVPRLDVPVHVVVGTYEAPGRADLAREWLAALDAPVVQVETWDRSGHTPHLDEPGRFAAFMADVHARSVGSTPVAEGR</sequence>
<comment type="caution">
    <text evidence="4">The sequence shown here is derived from an EMBL/GenBank/DDBJ whole genome shotgun (WGS) entry which is preliminary data.</text>
</comment>
<dbReference type="PANTHER" id="PTHR43798">
    <property type="entry name" value="MONOACYLGLYCEROL LIPASE"/>
    <property type="match status" value="1"/>
</dbReference>
<protein>
    <submittedName>
        <fullName evidence="4">Peptidase</fullName>
    </submittedName>
</protein>
<dbReference type="GO" id="GO:0004177">
    <property type="term" value="F:aminopeptidase activity"/>
    <property type="evidence" value="ECO:0007669"/>
    <property type="project" value="UniProtKB-EC"/>
</dbReference>
<evidence type="ECO:0000259" key="3">
    <source>
        <dbReference type="Pfam" id="PF00561"/>
    </source>
</evidence>
<dbReference type="Proteomes" id="UP000019753">
    <property type="component" value="Unassembled WGS sequence"/>
</dbReference>
<evidence type="ECO:0000313" key="5">
    <source>
        <dbReference type="Proteomes" id="UP000019753"/>
    </source>
</evidence>